<dbReference type="Proteomes" id="UP000313359">
    <property type="component" value="Unassembled WGS sequence"/>
</dbReference>
<evidence type="ECO:0000313" key="2">
    <source>
        <dbReference type="Proteomes" id="UP000313359"/>
    </source>
</evidence>
<gene>
    <name evidence="1" type="ORF">L227DRAFT_91110</name>
</gene>
<accession>A0A5C2SGW8</accession>
<keyword evidence="2" id="KW-1185">Reference proteome</keyword>
<evidence type="ECO:0000313" key="1">
    <source>
        <dbReference type="EMBL" id="RPD60566.1"/>
    </source>
</evidence>
<organism evidence="1 2">
    <name type="scientific">Lentinus tigrinus ALCF2SS1-6</name>
    <dbReference type="NCBI Taxonomy" id="1328759"/>
    <lineage>
        <taxon>Eukaryota</taxon>
        <taxon>Fungi</taxon>
        <taxon>Dikarya</taxon>
        <taxon>Basidiomycota</taxon>
        <taxon>Agaricomycotina</taxon>
        <taxon>Agaricomycetes</taxon>
        <taxon>Polyporales</taxon>
        <taxon>Polyporaceae</taxon>
        <taxon>Lentinus</taxon>
    </lineage>
</organism>
<proteinExistence type="predicted"/>
<dbReference type="AlphaFoldDB" id="A0A5C2SGW8"/>
<name>A0A5C2SGW8_9APHY</name>
<dbReference type="EMBL" id="ML122265">
    <property type="protein sequence ID" value="RPD60566.1"/>
    <property type="molecule type" value="Genomic_DNA"/>
</dbReference>
<protein>
    <submittedName>
        <fullName evidence="1">Uncharacterized protein</fullName>
    </submittedName>
</protein>
<reference evidence="1" key="1">
    <citation type="journal article" date="2018" name="Genome Biol. Evol.">
        <title>Genomics and development of Lentinus tigrinus, a white-rot wood-decaying mushroom with dimorphic fruiting bodies.</title>
        <authorList>
            <person name="Wu B."/>
            <person name="Xu Z."/>
            <person name="Knudson A."/>
            <person name="Carlson A."/>
            <person name="Chen N."/>
            <person name="Kovaka S."/>
            <person name="LaButti K."/>
            <person name="Lipzen A."/>
            <person name="Pennachio C."/>
            <person name="Riley R."/>
            <person name="Schakwitz W."/>
            <person name="Umezawa K."/>
            <person name="Ohm R.A."/>
            <person name="Grigoriev I.V."/>
            <person name="Nagy L.G."/>
            <person name="Gibbons J."/>
            <person name="Hibbett D."/>
        </authorList>
    </citation>
    <scope>NUCLEOTIDE SEQUENCE [LARGE SCALE GENOMIC DNA]</scope>
    <source>
        <strain evidence="1">ALCF2SS1-6</strain>
    </source>
</reference>
<sequence>MYVCMCLILSPLPCCWIWIFPLQAVCLSVSAMRYMICRFRVLVCNLQGRVHVLDY</sequence>